<sequence>MAAPTVTTDAARATDPAVAKAMKTLTAQWYNAVVAGCGLDPDTFQLAQGAEQIGSTSEELWNTLDALPPGSLTHQWNESRLDLLSAHYGDIVNNLVPERSGDFRRIMADDYPRWMDYLHGDPPPKMPDGGILQLFHDWAQVNMAPDDAQAAYTAWQQVAQGTVPAAVGLWVAAGGQGATKAYDRTIAELEDALRPGAPGKTVVLDSTTTSKSVDHTWASGEVGGVLEFFAGEASEHWDKYTKAVSAAGVRIDAEFERVVSFPAGPLSKASTNPDLEGYKPWFHGPALSLAYKENNYDVWERKAPSWDDEFGPEGVMRYFVTELVVVSGVTVTTTSATTFTEKEREEVRASAAYGFFPFFEGEHEGGWKHQFSFSDSGALTVKSTVDVGVPILLGANVTSVARQFG</sequence>
<organism evidence="1 2">
    <name type="scientific">Saccharothrix longispora</name>
    <dbReference type="NCBI Taxonomy" id="33920"/>
    <lineage>
        <taxon>Bacteria</taxon>
        <taxon>Bacillati</taxon>
        <taxon>Actinomycetota</taxon>
        <taxon>Actinomycetes</taxon>
        <taxon>Pseudonocardiales</taxon>
        <taxon>Pseudonocardiaceae</taxon>
        <taxon>Saccharothrix</taxon>
    </lineage>
</organism>
<comment type="caution">
    <text evidence="1">The sequence shown here is derived from an EMBL/GenBank/DDBJ whole genome shotgun (WGS) entry which is preliminary data.</text>
</comment>
<name>A0ABU1PPT2_9PSEU</name>
<evidence type="ECO:0000313" key="1">
    <source>
        <dbReference type="EMBL" id="MDR6592243.1"/>
    </source>
</evidence>
<dbReference type="Proteomes" id="UP001268819">
    <property type="component" value="Unassembled WGS sequence"/>
</dbReference>
<reference evidence="1 2" key="1">
    <citation type="submission" date="2023-07" db="EMBL/GenBank/DDBJ databases">
        <title>Sequencing the genomes of 1000 actinobacteria strains.</title>
        <authorList>
            <person name="Klenk H.-P."/>
        </authorList>
    </citation>
    <scope>NUCLEOTIDE SEQUENCE [LARGE SCALE GENOMIC DNA]</scope>
    <source>
        <strain evidence="1 2">DSM 43749</strain>
    </source>
</reference>
<accession>A0ABU1PPT2</accession>
<dbReference type="RefSeq" id="WP_310303559.1">
    <property type="nucleotide sequence ID" value="NZ_BAAAXB010000001.1"/>
</dbReference>
<protein>
    <submittedName>
        <fullName evidence="1">Uncharacterized protein</fullName>
    </submittedName>
</protein>
<keyword evidence="2" id="KW-1185">Reference proteome</keyword>
<evidence type="ECO:0000313" key="2">
    <source>
        <dbReference type="Proteomes" id="UP001268819"/>
    </source>
</evidence>
<gene>
    <name evidence="1" type="ORF">J2S66_000627</name>
</gene>
<proteinExistence type="predicted"/>
<dbReference type="EMBL" id="JAVDSG010000001">
    <property type="protein sequence ID" value="MDR6592243.1"/>
    <property type="molecule type" value="Genomic_DNA"/>
</dbReference>